<organism evidence="1 2">
    <name type="scientific">Trifolium medium</name>
    <dbReference type="NCBI Taxonomy" id="97028"/>
    <lineage>
        <taxon>Eukaryota</taxon>
        <taxon>Viridiplantae</taxon>
        <taxon>Streptophyta</taxon>
        <taxon>Embryophyta</taxon>
        <taxon>Tracheophyta</taxon>
        <taxon>Spermatophyta</taxon>
        <taxon>Magnoliopsida</taxon>
        <taxon>eudicotyledons</taxon>
        <taxon>Gunneridae</taxon>
        <taxon>Pentapetalae</taxon>
        <taxon>rosids</taxon>
        <taxon>fabids</taxon>
        <taxon>Fabales</taxon>
        <taxon>Fabaceae</taxon>
        <taxon>Papilionoideae</taxon>
        <taxon>50 kb inversion clade</taxon>
        <taxon>NPAAA clade</taxon>
        <taxon>Hologalegina</taxon>
        <taxon>IRL clade</taxon>
        <taxon>Trifolieae</taxon>
        <taxon>Trifolium</taxon>
    </lineage>
</organism>
<keyword evidence="2" id="KW-1185">Reference proteome</keyword>
<proteinExistence type="predicted"/>
<reference evidence="1 2" key="1">
    <citation type="journal article" date="2018" name="Front. Plant Sci.">
        <title>Red Clover (Trifolium pratense) and Zigzag Clover (T. medium) - A Picture of Genomic Similarities and Differences.</title>
        <authorList>
            <person name="Dluhosova J."/>
            <person name="Istvanek J."/>
            <person name="Nedelnik J."/>
            <person name="Repkova J."/>
        </authorList>
    </citation>
    <scope>NUCLEOTIDE SEQUENCE [LARGE SCALE GENOMIC DNA]</scope>
    <source>
        <strain evidence="2">cv. 10/8</strain>
        <tissue evidence="1">Leaf</tissue>
    </source>
</reference>
<protein>
    <submittedName>
        <fullName evidence="1">Uncharacterized protein</fullName>
    </submittedName>
</protein>
<accession>A0A392VU11</accession>
<feature type="non-terminal residue" evidence="1">
    <location>
        <position position="1"/>
    </location>
</feature>
<comment type="caution">
    <text evidence="1">The sequence shown here is derived from an EMBL/GenBank/DDBJ whole genome shotgun (WGS) entry which is preliminary data.</text>
</comment>
<evidence type="ECO:0000313" key="1">
    <source>
        <dbReference type="EMBL" id="MCI90205.1"/>
    </source>
</evidence>
<sequence length="47" mass="5215">ARNASSLYCLLYAATAYNDDYVAVEKHTISNRSEFTSLCCVSAVDYD</sequence>
<evidence type="ECO:0000313" key="2">
    <source>
        <dbReference type="Proteomes" id="UP000265520"/>
    </source>
</evidence>
<dbReference type="Proteomes" id="UP000265520">
    <property type="component" value="Unassembled WGS sequence"/>
</dbReference>
<dbReference type="EMBL" id="LXQA011237929">
    <property type="protein sequence ID" value="MCI90205.1"/>
    <property type="molecule type" value="Genomic_DNA"/>
</dbReference>
<dbReference type="AlphaFoldDB" id="A0A392VU11"/>
<name>A0A392VU11_9FABA</name>